<accession>A0ABW3KHX7</accession>
<organism evidence="1 2">
    <name type="scientific">Oceanisphaera ostreae</name>
    <dbReference type="NCBI Taxonomy" id="914151"/>
    <lineage>
        <taxon>Bacteria</taxon>
        <taxon>Pseudomonadati</taxon>
        <taxon>Pseudomonadota</taxon>
        <taxon>Gammaproteobacteria</taxon>
        <taxon>Aeromonadales</taxon>
        <taxon>Aeromonadaceae</taxon>
        <taxon>Oceanisphaera</taxon>
    </lineage>
</organism>
<evidence type="ECO:0000313" key="2">
    <source>
        <dbReference type="Proteomes" id="UP001597048"/>
    </source>
</evidence>
<sequence>MQRISFPAERALTIAVMMVDWEENLGMELRAAGLSNRYCVTR</sequence>
<name>A0ABW3KHX7_9GAMM</name>
<gene>
    <name evidence="1" type="ORF">ACFQ1C_11410</name>
</gene>
<dbReference type="EMBL" id="JBHTJS010000041">
    <property type="protein sequence ID" value="MFD1008763.1"/>
    <property type="molecule type" value="Genomic_DNA"/>
</dbReference>
<protein>
    <submittedName>
        <fullName evidence="1">Uncharacterized protein</fullName>
    </submittedName>
</protein>
<dbReference type="RefSeq" id="WP_379558742.1">
    <property type="nucleotide sequence ID" value="NZ_JBHTJS010000041.1"/>
</dbReference>
<evidence type="ECO:0000313" key="1">
    <source>
        <dbReference type="EMBL" id="MFD1008763.1"/>
    </source>
</evidence>
<comment type="caution">
    <text evidence="1">The sequence shown here is derived from an EMBL/GenBank/DDBJ whole genome shotgun (WGS) entry which is preliminary data.</text>
</comment>
<dbReference type="Proteomes" id="UP001597048">
    <property type="component" value="Unassembled WGS sequence"/>
</dbReference>
<keyword evidence="2" id="KW-1185">Reference proteome</keyword>
<proteinExistence type="predicted"/>
<reference evidence="2" key="1">
    <citation type="journal article" date="2019" name="Int. J. Syst. Evol. Microbiol.">
        <title>The Global Catalogue of Microorganisms (GCM) 10K type strain sequencing project: providing services to taxonomists for standard genome sequencing and annotation.</title>
        <authorList>
            <consortium name="The Broad Institute Genomics Platform"/>
            <consortium name="The Broad Institute Genome Sequencing Center for Infectious Disease"/>
            <person name="Wu L."/>
            <person name="Ma J."/>
        </authorList>
    </citation>
    <scope>NUCLEOTIDE SEQUENCE [LARGE SCALE GENOMIC DNA]</scope>
    <source>
        <strain evidence="2">CCUG 60525</strain>
    </source>
</reference>